<evidence type="ECO:0000256" key="4">
    <source>
        <dbReference type="ARBA" id="ARBA00022563"/>
    </source>
</evidence>
<dbReference type="UniPathway" id="UPA00077">
    <property type="reaction ID" value="UER00158"/>
</dbReference>
<gene>
    <name evidence="10" type="primary">dhfr</name>
</gene>
<dbReference type="GO" id="GO:0006730">
    <property type="term" value="P:one-carbon metabolic process"/>
    <property type="evidence" value="ECO:0007669"/>
    <property type="project" value="UniProtKB-KW"/>
</dbReference>
<dbReference type="GO" id="GO:0046452">
    <property type="term" value="P:dihydrofolate metabolic process"/>
    <property type="evidence" value="ECO:0007669"/>
    <property type="project" value="TreeGrafter"/>
</dbReference>
<dbReference type="PANTHER" id="PTHR48069">
    <property type="entry name" value="DIHYDROFOLATE REDUCTASE"/>
    <property type="match status" value="1"/>
</dbReference>
<dbReference type="Gene3D" id="3.40.430.10">
    <property type="entry name" value="Dihydrofolate Reductase, subunit A"/>
    <property type="match status" value="1"/>
</dbReference>
<dbReference type="GO" id="GO:0004146">
    <property type="term" value="F:dihydrofolate reductase activity"/>
    <property type="evidence" value="ECO:0007669"/>
    <property type="project" value="UniProtKB-EC"/>
</dbReference>
<dbReference type="CDD" id="cd00209">
    <property type="entry name" value="DHFR"/>
    <property type="match status" value="1"/>
</dbReference>
<dbReference type="EMBL" id="AJ698460">
    <property type="protein sequence ID" value="CAG27847.1"/>
    <property type="molecule type" value="Genomic_DNA"/>
</dbReference>
<dbReference type="PANTHER" id="PTHR48069:SF3">
    <property type="entry name" value="DIHYDROFOLATE REDUCTASE"/>
    <property type="match status" value="1"/>
</dbReference>
<evidence type="ECO:0000256" key="3">
    <source>
        <dbReference type="ARBA" id="ARBA00012856"/>
    </source>
</evidence>
<dbReference type="EC" id="1.5.1.3" evidence="3"/>
<dbReference type="PRINTS" id="PR00070">
    <property type="entry name" value="DHFR"/>
</dbReference>
<dbReference type="GO" id="GO:0005829">
    <property type="term" value="C:cytosol"/>
    <property type="evidence" value="ECO:0007669"/>
    <property type="project" value="TreeGrafter"/>
</dbReference>
<dbReference type="PROSITE" id="PS51330">
    <property type="entry name" value="DHFR_2"/>
    <property type="match status" value="1"/>
</dbReference>
<organism evidence="10">
    <name type="scientific">Morganella sp. TR-90</name>
    <dbReference type="NCBI Taxonomy" id="274553"/>
    <lineage>
        <taxon>Bacteria</taxon>
        <taxon>Pseudomonadati</taxon>
        <taxon>Pseudomonadota</taxon>
        <taxon>Gammaproteobacteria</taxon>
        <taxon>Enterobacterales</taxon>
        <taxon>Morganellaceae</taxon>
        <taxon>Morganella</taxon>
    </lineage>
</organism>
<evidence type="ECO:0000256" key="5">
    <source>
        <dbReference type="ARBA" id="ARBA00022857"/>
    </source>
</evidence>
<sequence length="213" mass="23403">MVAISKNGVIGNGPDIPWSAKGEQLLFKAITYNQWLLVGRKTFESMGALPNRKYAVVTRSSFTSDNENVLIFPSIKDALTNLKKITDHVIVSGGGEIYKSLIDQVDTLHISTIDIEPEGDVYFPEIPSNLGQFYQDFASNINYSYKSGKGLQVAATDRNLSRLCTKAAPGCDPLCSVRLHEIVHYEANAPWIGRMNAQTQSVGRKLLPGNRAA</sequence>
<dbReference type="GO" id="GO:0046655">
    <property type="term" value="P:folic acid metabolic process"/>
    <property type="evidence" value="ECO:0007669"/>
    <property type="project" value="TreeGrafter"/>
</dbReference>
<reference evidence="10" key="1">
    <citation type="journal article" date="2006" name="Res. Microbiol.">
        <title>Incidence of class 1 integrons in multiple antibiotic-resistant Gram-negative copiotrophic bacteria from the River Torsa in India.</title>
        <authorList>
            <person name="Mukherjee S."/>
            <person name="Chakraborty R."/>
        </authorList>
    </citation>
    <scope>NUCLEOTIDE SEQUENCE</scope>
    <source>
        <strain evidence="10">TR-90</strain>
    </source>
</reference>
<evidence type="ECO:0000256" key="1">
    <source>
        <dbReference type="ARBA" id="ARBA00004903"/>
    </source>
</evidence>
<dbReference type="Pfam" id="PF00186">
    <property type="entry name" value="DHFR_1"/>
    <property type="match status" value="1"/>
</dbReference>
<comment type="similarity">
    <text evidence="2 8">Belongs to the dihydrofolate reductase family.</text>
</comment>
<comment type="pathway">
    <text evidence="1">Cofactor biosynthesis; tetrahydrofolate biosynthesis; 5,6,7,8-tetrahydrofolate from 7,8-dihydrofolate: step 1/1.</text>
</comment>
<evidence type="ECO:0000256" key="8">
    <source>
        <dbReference type="RuleBase" id="RU004474"/>
    </source>
</evidence>
<dbReference type="InterPro" id="IPR017925">
    <property type="entry name" value="DHFR_CS"/>
</dbReference>
<evidence type="ECO:0000256" key="7">
    <source>
        <dbReference type="ARBA" id="ARBA00025067"/>
    </source>
</evidence>
<dbReference type="NCBIfam" id="NF000330">
    <property type="entry name" value="trim_DfrA1_like"/>
    <property type="match status" value="1"/>
</dbReference>
<feature type="domain" description="DHFR" evidence="9">
    <location>
        <begin position="1"/>
        <end position="162"/>
    </location>
</feature>
<dbReference type="GO" id="GO:0046654">
    <property type="term" value="P:tetrahydrofolate biosynthetic process"/>
    <property type="evidence" value="ECO:0007669"/>
    <property type="project" value="UniProtKB-UniPathway"/>
</dbReference>
<keyword evidence="5" id="KW-0521">NADP</keyword>
<dbReference type="InterPro" id="IPR024072">
    <property type="entry name" value="DHFR-like_dom_sf"/>
</dbReference>
<protein>
    <recommendedName>
        <fullName evidence="3">dihydrofolate reductase</fullName>
        <ecNumber evidence="3">1.5.1.3</ecNumber>
    </recommendedName>
</protein>
<keyword evidence="6" id="KW-0560">Oxidoreductase</keyword>
<proteinExistence type="inferred from homology"/>
<name>Q6ZXJ4_9GAMM</name>
<evidence type="ECO:0000256" key="6">
    <source>
        <dbReference type="ARBA" id="ARBA00023002"/>
    </source>
</evidence>
<accession>Q6ZXJ4</accession>
<keyword evidence="4" id="KW-0554">One-carbon metabolism</keyword>
<dbReference type="PROSITE" id="PS00075">
    <property type="entry name" value="DHFR_1"/>
    <property type="match status" value="1"/>
</dbReference>
<dbReference type="AlphaFoldDB" id="Q6ZXJ4"/>
<dbReference type="InterPro" id="IPR012259">
    <property type="entry name" value="DHFR"/>
</dbReference>
<comment type="function">
    <text evidence="7">Key enzyme in folate metabolism. Catalyzes an essential reaction for de novo glycine and purine synthesis, and for DNA precursor synthesis.</text>
</comment>
<evidence type="ECO:0000313" key="10">
    <source>
        <dbReference type="EMBL" id="CAG27847.1"/>
    </source>
</evidence>
<dbReference type="SUPFAM" id="SSF53597">
    <property type="entry name" value="Dihydrofolate reductase-like"/>
    <property type="match status" value="1"/>
</dbReference>
<evidence type="ECO:0000259" key="9">
    <source>
        <dbReference type="PROSITE" id="PS51330"/>
    </source>
</evidence>
<evidence type="ECO:0000256" key="2">
    <source>
        <dbReference type="ARBA" id="ARBA00009539"/>
    </source>
</evidence>
<dbReference type="InterPro" id="IPR001796">
    <property type="entry name" value="DHFR_dom"/>
</dbReference>
<dbReference type="GO" id="GO:0050661">
    <property type="term" value="F:NADP binding"/>
    <property type="evidence" value="ECO:0007669"/>
    <property type="project" value="InterPro"/>
</dbReference>